<reference evidence="2" key="2">
    <citation type="submission" date="2018-05" db="EMBL/GenBank/DDBJ databases">
        <title>OpunRS2 (Oryza punctata Reference Sequence Version 2).</title>
        <authorList>
            <person name="Zhang J."/>
            <person name="Kudrna D."/>
            <person name="Lee S."/>
            <person name="Talag J."/>
            <person name="Welchert J."/>
            <person name="Wing R.A."/>
        </authorList>
    </citation>
    <scope>NUCLEOTIDE SEQUENCE [LARGE SCALE GENOMIC DNA]</scope>
</reference>
<dbReference type="AlphaFoldDB" id="A0A0E0K001"/>
<protein>
    <submittedName>
        <fullName evidence="2">Uncharacterized protein</fullName>
    </submittedName>
</protein>
<reference evidence="2" key="1">
    <citation type="submission" date="2015-04" db="UniProtKB">
        <authorList>
            <consortium name="EnsemblPlants"/>
        </authorList>
    </citation>
    <scope>IDENTIFICATION</scope>
</reference>
<name>A0A0E0K001_ORYPU</name>
<evidence type="ECO:0000256" key="1">
    <source>
        <dbReference type="SAM" id="MobiDB-lite"/>
    </source>
</evidence>
<keyword evidence="3" id="KW-1185">Reference proteome</keyword>
<dbReference type="EnsemblPlants" id="OPUNC02G15370.1">
    <property type="protein sequence ID" value="OPUNC02G15370.1"/>
    <property type="gene ID" value="OPUNC02G15370"/>
</dbReference>
<evidence type="ECO:0000313" key="2">
    <source>
        <dbReference type="EnsemblPlants" id="OPUNC02G15370.1"/>
    </source>
</evidence>
<evidence type="ECO:0000313" key="3">
    <source>
        <dbReference type="Proteomes" id="UP000026962"/>
    </source>
</evidence>
<dbReference type="Gramene" id="OPUNC02G15370.1">
    <property type="protein sequence ID" value="OPUNC02G15370.1"/>
    <property type="gene ID" value="OPUNC02G15370"/>
</dbReference>
<proteinExistence type="predicted"/>
<feature type="region of interest" description="Disordered" evidence="1">
    <location>
        <begin position="1"/>
        <end position="33"/>
    </location>
</feature>
<organism evidence="2">
    <name type="scientific">Oryza punctata</name>
    <name type="common">Red rice</name>
    <dbReference type="NCBI Taxonomy" id="4537"/>
    <lineage>
        <taxon>Eukaryota</taxon>
        <taxon>Viridiplantae</taxon>
        <taxon>Streptophyta</taxon>
        <taxon>Embryophyta</taxon>
        <taxon>Tracheophyta</taxon>
        <taxon>Spermatophyta</taxon>
        <taxon>Magnoliopsida</taxon>
        <taxon>Liliopsida</taxon>
        <taxon>Poales</taxon>
        <taxon>Poaceae</taxon>
        <taxon>BOP clade</taxon>
        <taxon>Oryzoideae</taxon>
        <taxon>Oryzeae</taxon>
        <taxon>Oryzinae</taxon>
        <taxon>Oryza</taxon>
    </lineage>
</organism>
<accession>A0A0E0K001</accession>
<dbReference type="HOGENOM" id="CLU_1221381_0_0_1"/>
<dbReference type="Proteomes" id="UP000026962">
    <property type="component" value="Chromosome 2"/>
</dbReference>
<sequence>MEQLLFVGLDTTEPPEPQQEEENGGSGGEKDLPVSVAGFVDRLHMRRMIQAFFHPELVDMEDEGKDTRSDRNLIGNFMAATGFVNRLWDARRIIAVCRDSNMDDAARKATAVGMLRRLEELLNGRAKAFCDTPLNANYWDPVPTVRMGSPPFGYSGVEVLFEGPGRASRALFFWYAKQARLDFLELYTHKASGQGCPRIGHRAFRHHVIHPPSSGGWYQYIPSMAPL</sequence>